<proteinExistence type="inferred from homology"/>
<protein>
    <recommendedName>
        <fullName evidence="6">Peptidyl-prolyl cis-trans isomerase</fullName>
        <ecNumber evidence="6">5.2.1.8</ecNumber>
    </recommendedName>
</protein>
<keyword evidence="4 5" id="KW-0413">Isomerase</keyword>
<evidence type="ECO:0000313" key="11">
    <source>
        <dbReference type="Proteomes" id="UP000635384"/>
    </source>
</evidence>
<comment type="similarity">
    <text evidence="2 6">Belongs to the FKBP-type PPIase family.</text>
</comment>
<feature type="compositionally biased region" description="Pro residues" evidence="7">
    <location>
        <begin position="194"/>
        <end position="204"/>
    </location>
</feature>
<feature type="transmembrane region" description="Helical" evidence="8">
    <location>
        <begin position="20"/>
        <end position="39"/>
    </location>
</feature>
<feature type="compositionally biased region" description="Gly residues" evidence="7">
    <location>
        <begin position="177"/>
        <end position="186"/>
    </location>
</feature>
<keyword evidence="8" id="KW-1133">Transmembrane helix</keyword>
<gene>
    <name evidence="10" type="ORF">IB285_09960</name>
</gene>
<dbReference type="PROSITE" id="PS50059">
    <property type="entry name" value="FKBP_PPIASE"/>
    <property type="match status" value="1"/>
</dbReference>
<dbReference type="GO" id="GO:0016853">
    <property type="term" value="F:isomerase activity"/>
    <property type="evidence" value="ECO:0007669"/>
    <property type="project" value="UniProtKB-KW"/>
</dbReference>
<feature type="region of interest" description="Disordered" evidence="7">
    <location>
        <begin position="171"/>
        <end position="204"/>
    </location>
</feature>
<dbReference type="Gene3D" id="3.10.50.40">
    <property type="match status" value="1"/>
</dbReference>
<evidence type="ECO:0000256" key="1">
    <source>
        <dbReference type="ARBA" id="ARBA00000971"/>
    </source>
</evidence>
<evidence type="ECO:0000256" key="3">
    <source>
        <dbReference type="ARBA" id="ARBA00023110"/>
    </source>
</evidence>
<evidence type="ECO:0000313" key="10">
    <source>
        <dbReference type="EMBL" id="MBD2842581.1"/>
    </source>
</evidence>
<keyword evidence="8" id="KW-0812">Transmembrane</keyword>
<dbReference type="PANTHER" id="PTHR43811:SF23">
    <property type="entry name" value="FKBP-TYPE 22 KDA PEPTIDYL-PROLYL CIS-TRANS ISOMERASE"/>
    <property type="match status" value="1"/>
</dbReference>
<evidence type="ECO:0000256" key="2">
    <source>
        <dbReference type="ARBA" id="ARBA00006577"/>
    </source>
</evidence>
<reference evidence="10 11" key="1">
    <citation type="submission" date="2020-09" db="EMBL/GenBank/DDBJ databases">
        <authorList>
            <person name="Yoon J.-W."/>
        </authorList>
    </citation>
    <scope>NUCLEOTIDE SEQUENCE [LARGE SCALE GENOMIC DNA]</scope>
    <source>
        <strain evidence="10 11">KMU-140</strain>
    </source>
</reference>
<dbReference type="SUPFAM" id="SSF54534">
    <property type="entry name" value="FKBP-like"/>
    <property type="match status" value="1"/>
</dbReference>
<dbReference type="EC" id="5.2.1.8" evidence="6"/>
<keyword evidence="11" id="KW-1185">Reference proteome</keyword>
<organism evidence="10 11">
    <name type="scientific">Erythrobacter rubeus</name>
    <dbReference type="NCBI Taxonomy" id="2760803"/>
    <lineage>
        <taxon>Bacteria</taxon>
        <taxon>Pseudomonadati</taxon>
        <taxon>Pseudomonadota</taxon>
        <taxon>Alphaproteobacteria</taxon>
        <taxon>Sphingomonadales</taxon>
        <taxon>Erythrobacteraceae</taxon>
        <taxon>Erythrobacter/Porphyrobacter group</taxon>
        <taxon>Erythrobacter</taxon>
    </lineage>
</organism>
<dbReference type="EMBL" id="JACXLC010000001">
    <property type="protein sequence ID" value="MBD2842581.1"/>
    <property type="molecule type" value="Genomic_DNA"/>
</dbReference>
<evidence type="ECO:0000256" key="4">
    <source>
        <dbReference type="ARBA" id="ARBA00023235"/>
    </source>
</evidence>
<keyword evidence="3 5" id="KW-0697">Rotamase</keyword>
<dbReference type="InterPro" id="IPR001179">
    <property type="entry name" value="PPIase_FKBP_dom"/>
</dbReference>
<dbReference type="PANTHER" id="PTHR43811">
    <property type="entry name" value="FKBP-TYPE PEPTIDYL-PROLYL CIS-TRANS ISOMERASE FKPA"/>
    <property type="match status" value="1"/>
</dbReference>
<evidence type="ECO:0000256" key="8">
    <source>
        <dbReference type="SAM" id="Phobius"/>
    </source>
</evidence>
<accession>A0ABR8KWR6</accession>
<dbReference type="RefSeq" id="WP_190788029.1">
    <property type="nucleotide sequence ID" value="NZ_JACXLC010000001.1"/>
</dbReference>
<evidence type="ECO:0000259" key="9">
    <source>
        <dbReference type="PROSITE" id="PS50059"/>
    </source>
</evidence>
<evidence type="ECO:0000256" key="5">
    <source>
        <dbReference type="PROSITE-ProRule" id="PRU00277"/>
    </source>
</evidence>
<sequence length="204" mass="21298">MTEVTRVPIKPVAAGSLTKLWLGVALAILLGGGLAWAAMPKGLDIDTIQAGEGPSPSIGDVAFVKYVGKLASTGETFDESQDIPLPIQGLFPEGTPFPIEEGATIDGFFTSLQQMQKGGKYEVYIPAAQAYGAEPPPGAPIPPNADLIFEIEMVDFLSKETFDRNLQILQQTLQQRGPGGPSGPGGPAQNVPGNQPPPVPIPGN</sequence>
<feature type="domain" description="PPIase FKBP-type" evidence="9">
    <location>
        <begin position="59"/>
        <end position="157"/>
    </location>
</feature>
<dbReference type="Pfam" id="PF00254">
    <property type="entry name" value="FKBP_C"/>
    <property type="match status" value="1"/>
</dbReference>
<comment type="catalytic activity">
    <reaction evidence="1 5 6">
        <text>[protein]-peptidylproline (omega=180) = [protein]-peptidylproline (omega=0)</text>
        <dbReference type="Rhea" id="RHEA:16237"/>
        <dbReference type="Rhea" id="RHEA-COMP:10747"/>
        <dbReference type="Rhea" id="RHEA-COMP:10748"/>
        <dbReference type="ChEBI" id="CHEBI:83833"/>
        <dbReference type="ChEBI" id="CHEBI:83834"/>
        <dbReference type="EC" id="5.2.1.8"/>
    </reaction>
</comment>
<name>A0ABR8KWR6_9SPHN</name>
<comment type="caution">
    <text evidence="10">The sequence shown here is derived from an EMBL/GenBank/DDBJ whole genome shotgun (WGS) entry which is preliminary data.</text>
</comment>
<dbReference type="Proteomes" id="UP000635384">
    <property type="component" value="Unassembled WGS sequence"/>
</dbReference>
<keyword evidence="8" id="KW-0472">Membrane</keyword>
<dbReference type="InterPro" id="IPR046357">
    <property type="entry name" value="PPIase_dom_sf"/>
</dbReference>
<evidence type="ECO:0000256" key="7">
    <source>
        <dbReference type="SAM" id="MobiDB-lite"/>
    </source>
</evidence>
<evidence type="ECO:0000256" key="6">
    <source>
        <dbReference type="RuleBase" id="RU003915"/>
    </source>
</evidence>